<dbReference type="EMBL" id="JAHDYR010000014">
    <property type="protein sequence ID" value="KAG9394564.1"/>
    <property type="molecule type" value="Genomic_DNA"/>
</dbReference>
<dbReference type="InterPro" id="IPR051419">
    <property type="entry name" value="Lys/N-term_MeTrsfase_sf"/>
</dbReference>
<evidence type="ECO:0000256" key="3">
    <source>
        <dbReference type="ARBA" id="ARBA00022679"/>
    </source>
</evidence>
<keyword evidence="2 4" id="KW-0489">Methyltransferase</keyword>
<evidence type="ECO:0000313" key="5">
    <source>
        <dbReference type="Proteomes" id="UP000717585"/>
    </source>
</evidence>
<evidence type="ECO:0000256" key="1">
    <source>
        <dbReference type="ARBA" id="ARBA00008361"/>
    </source>
</evidence>
<gene>
    <name evidence="4" type="ORF">J8273_3814</name>
</gene>
<dbReference type="CDD" id="cd02440">
    <property type="entry name" value="AdoMet_MTases"/>
    <property type="match status" value="1"/>
</dbReference>
<dbReference type="GO" id="GO:0008168">
    <property type="term" value="F:methyltransferase activity"/>
    <property type="evidence" value="ECO:0007669"/>
    <property type="project" value="UniProtKB-KW"/>
</dbReference>
<dbReference type="Gene3D" id="3.40.50.150">
    <property type="entry name" value="Vaccinia Virus protein VP39"/>
    <property type="match status" value="1"/>
</dbReference>
<dbReference type="PANTHER" id="PTHR12176:SF80">
    <property type="entry name" value="EEF1A LYSINE METHYLTRANSFERASE 4"/>
    <property type="match status" value="1"/>
</dbReference>
<dbReference type="Proteomes" id="UP000717585">
    <property type="component" value="Unassembled WGS sequence"/>
</dbReference>
<dbReference type="OrthoDB" id="411785at2759"/>
<keyword evidence="5" id="KW-1185">Reference proteome</keyword>
<name>A0A8J6B591_9EUKA</name>
<accession>A0A8J6B591</accession>
<organism evidence="4 5">
    <name type="scientific">Carpediemonas membranifera</name>
    <dbReference type="NCBI Taxonomy" id="201153"/>
    <lineage>
        <taxon>Eukaryota</taxon>
        <taxon>Metamonada</taxon>
        <taxon>Carpediemonas-like organisms</taxon>
        <taxon>Carpediemonas</taxon>
    </lineage>
</organism>
<dbReference type="SUPFAM" id="SSF53335">
    <property type="entry name" value="S-adenosyl-L-methionine-dependent methyltransferases"/>
    <property type="match status" value="1"/>
</dbReference>
<comment type="similarity">
    <text evidence="1">Belongs to the methyltransferase superfamily.</text>
</comment>
<keyword evidence="3" id="KW-0808">Transferase</keyword>
<dbReference type="InterPro" id="IPR029063">
    <property type="entry name" value="SAM-dependent_MTases_sf"/>
</dbReference>
<dbReference type="PANTHER" id="PTHR12176">
    <property type="entry name" value="SAM-DEPENDENT METHYLTRANSFERASE SUPERFAMILY PROTEIN"/>
    <property type="match status" value="1"/>
</dbReference>
<evidence type="ECO:0000313" key="4">
    <source>
        <dbReference type="EMBL" id="KAG9394564.1"/>
    </source>
</evidence>
<sequence>MPDYSRKDYWSGRYDTDAAPGAEPYEWYLGFDELRDILELLPEDKAQQIVYVGCGISTLGIELAKEGFSNVTCVDWIQKAVDAASKFLPEELETPPSFACADIADSTYENLAAVLDKGLLDSFLTGEEAKTATTALIDRIHGWLAVGSPLILISHSDRTKLFGSSTLPWDCSVRQVESGEGRQFFLHVCRRVDPPPEDEAEERE</sequence>
<comment type="caution">
    <text evidence="4">The sequence shown here is derived from an EMBL/GenBank/DDBJ whole genome shotgun (WGS) entry which is preliminary data.</text>
</comment>
<evidence type="ECO:0000256" key="2">
    <source>
        <dbReference type="ARBA" id="ARBA00022603"/>
    </source>
</evidence>
<dbReference type="GO" id="GO:0032259">
    <property type="term" value="P:methylation"/>
    <property type="evidence" value="ECO:0007669"/>
    <property type="project" value="UniProtKB-KW"/>
</dbReference>
<reference evidence="4" key="1">
    <citation type="submission" date="2021-05" db="EMBL/GenBank/DDBJ databases">
        <title>A free-living protist that lacks canonical eukaryotic 1 DNA replication and segregation systems.</title>
        <authorList>
            <person name="Salas-Leiva D.E."/>
            <person name="Tromer E.C."/>
            <person name="Curtis B.A."/>
            <person name="Jerlstrom-Hultqvist J."/>
            <person name="Kolisko M."/>
            <person name="Yi Z."/>
            <person name="Salas-Leiva J.S."/>
            <person name="Gallot-Lavallee L."/>
            <person name="Kops G.J.P.L."/>
            <person name="Archibald J.M."/>
            <person name="Simpson A.G.B."/>
            <person name="Roger A.J."/>
        </authorList>
    </citation>
    <scope>NUCLEOTIDE SEQUENCE</scope>
    <source>
        <strain evidence="4">BICM</strain>
    </source>
</reference>
<dbReference type="AlphaFoldDB" id="A0A8J6B591"/>
<protein>
    <submittedName>
        <fullName evidence="4">Methyltransferase domain</fullName>
    </submittedName>
</protein>
<proteinExistence type="inferred from homology"/>